<feature type="signal peptide" evidence="1">
    <location>
        <begin position="1"/>
        <end position="21"/>
    </location>
</feature>
<evidence type="ECO:0000313" key="3">
    <source>
        <dbReference type="Proteomes" id="UP001215598"/>
    </source>
</evidence>
<protein>
    <submittedName>
        <fullName evidence="2">Uncharacterized protein</fullName>
    </submittedName>
</protein>
<accession>A0AAD7MYB4</accession>
<evidence type="ECO:0000313" key="2">
    <source>
        <dbReference type="EMBL" id="KAJ7736152.1"/>
    </source>
</evidence>
<feature type="chain" id="PRO_5042110583" evidence="1">
    <location>
        <begin position="22"/>
        <end position="165"/>
    </location>
</feature>
<keyword evidence="1" id="KW-0732">Signal</keyword>
<dbReference type="EMBL" id="JARKIB010000123">
    <property type="protein sequence ID" value="KAJ7736152.1"/>
    <property type="molecule type" value="Genomic_DNA"/>
</dbReference>
<gene>
    <name evidence="2" type="ORF">B0H16DRAFT_1764458</name>
</gene>
<dbReference type="Proteomes" id="UP001215598">
    <property type="component" value="Unassembled WGS sequence"/>
</dbReference>
<proteinExistence type="predicted"/>
<reference evidence="2" key="1">
    <citation type="submission" date="2023-03" db="EMBL/GenBank/DDBJ databases">
        <title>Massive genome expansion in bonnet fungi (Mycena s.s.) driven by repeated elements and novel gene families across ecological guilds.</title>
        <authorList>
            <consortium name="Lawrence Berkeley National Laboratory"/>
            <person name="Harder C.B."/>
            <person name="Miyauchi S."/>
            <person name="Viragh M."/>
            <person name="Kuo A."/>
            <person name="Thoen E."/>
            <person name="Andreopoulos B."/>
            <person name="Lu D."/>
            <person name="Skrede I."/>
            <person name="Drula E."/>
            <person name="Henrissat B."/>
            <person name="Morin E."/>
            <person name="Kohler A."/>
            <person name="Barry K."/>
            <person name="LaButti K."/>
            <person name="Morin E."/>
            <person name="Salamov A."/>
            <person name="Lipzen A."/>
            <person name="Mereny Z."/>
            <person name="Hegedus B."/>
            <person name="Baldrian P."/>
            <person name="Stursova M."/>
            <person name="Weitz H."/>
            <person name="Taylor A."/>
            <person name="Grigoriev I.V."/>
            <person name="Nagy L.G."/>
            <person name="Martin F."/>
            <person name="Kauserud H."/>
        </authorList>
    </citation>
    <scope>NUCLEOTIDE SEQUENCE</scope>
    <source>
        <strain evidence="2">CBHHK182m</strain>
    </source>
</reference>
<comment type="caution">
    <text evidence="2">The sequence shown here is derived from an EMBL/GenBank/DDBJ whole genome shotgun (WGS) entry which is preliminary data.</text>
</comment>
<organism evidence="2 3">
    <name type="scientific">Mycena metata</name>
    <dbReference type="NCBI Taxonomy" id="1033252"/>
    <lineage>
        <taxon>Eukaryota</taxon>
        <taxon>Fungi</taxon>
        <taxon>Dikarya</taxon>
        <taxon>Basidiomycota</taxon>
        <taxon>Agaricomycotina</taxon>
        <taxon>Agaricomycetes</taxon>
        <taxon>Agaricomycetidae</taxon>
        <taxon>Agaricales</taxon>
        <taxon>Marasmiineae</taxon>
        <taxon>Mycenaceae</taxon>
        <taxon>Mycena</taxon>
    </lineage>
</organism>
<dbReference type="AlphaFoldDB" id="A0AAD7MYB4"/>
<evidence type="ECO:0000256" key="1">
    <source>
        <dbReference type="SAM" id="SignalP"/>
    </source>
</evidence>
<name>A0AAD7MYB4_9AGAR</name>
<sequence length="165" mass="17356">MSFALVGSFLLAILLPSSISAAPAHVARNLLGVDLVTHISVSIPVGFWIPFHSTSIYALSVNFDAKGPLLLGLLIDRIHARADLNGTVSAEFTHTFHPALNLPFLGRIVNSGNISNVNLTQGATNTLGVVSSPVLDLIVDADVRLQFVGNPATGDIRVEANVPVT</sequence>
<keyword evidence="3" id="KW-1185">Reference proteome</keyword>